<feature type="coiled-coil region" evidence="4">
    <location>
        <begin position="36"/>
        <end position="63"/>
    </location>
</feature>
<evidence type="ECO:0000256" key="4">
    <source>
        <dbReference type="SAM" id="Coils"/>
    </source>
</evidence>
<feature type="chain" id="PRO_5032517526" description="C1q domain-containing protein" evidence="5">
    <location>
        <begin position="28"/>
        <end position="203"/>
    </location>
</feature>
<dbReference type="InterPro" id="IPR001073">
    <property type="entry name" value="C1q_dom"/>
</dbReference>
<dbReference type="SUPFAM" id="SSF49842">
    <property type="entry name" value="TNF-like"/>
    <property type="match status" value="1"/>
</dbReference>
<feature type="domain" description="C1q" evidence="6">
    <location>
        <begin position="65"/>
        <end position="203"/>
    </location>
</feature>
<protein>
    <recommendedName>
        <fullName evidence="6">C1q domain-containing protein</fullName>
    </recommendedName>
</protein>
<keyword evidence="8" id="KW-1185">Reference proteome</keyword>
<name>A0A8B6FKG6_MYTGA</name>
<dbReference type="PANTHER" id="PTHR22923:SF116">
    <property type="entry name" value="C1Q DOMAIN-CONTAINING PROTEIN"/>
    <property type="match status" value="1"/>
</dbReference>
<proteinExistence type="predicted"/>
<evidence type="ECO:0000256" key="1">
    <source>
        <dbReference type="ARBA" id="ARBA00004613"/>
    </source>
</evidence>
<dbReference type="AlphaFoldDB" id="A0A8B6FKG6"/>
<dbReference type="SMART" id="SM00110">
    <property type="entry name" value="C1Q"/>
    <property type="match status" value="1"/>
</dbReference>
<evidence type="ECO:0000259" key="6">
    <source>
        <dbReference type="PROSITE" id="PS50871"/>
    </source>
</evidence>
<dbReference type="PRINTS" id="PR00007">
    <property type="entry name" value="COMPLEMNTC1Q"/>
</dbReference>
<dbReference type="OrthoDB" id="6059869at2759"/>
<evidence type="ECO:0000256" key="5">
    <source>
        <dbReference type="SAM" id="SignalP"/>
    </source>
</evidence>
<dbReference type="PROSITE" id="PS50871">
    <property type="entry name" value="C1Q"/>
    <property type="match status" value="1"/>
</dbReference>
<evidence type="ECO:0000313" key="7">
    <source>
        <dbReference type="EMBL" id="VDI50684.1"/>
    </source>
</evidence>
<dbReference type="Pfam" id="PF00386">
    <property type="entry name" value="C1q"/>
    <property type="match status" value="1"/>
</dbReference>
<dbReference type="Proteomes" id="UP000596742">
    <property type="component" value="Unassembled WGS sequence"/>
</dbReference>
<dbReference type="InterPro" id="IPR050822">
    <property type="entry name" value="Cerebellin_Synaptic_Org"/>
</dbReference>
<gene>
    <name evidence="7" type="ORF">MGAL_10B081794</name>
</gene>
<dbReference type="Gene3D" id="2.60.120.40">
    <property type="match status" value="1"/>
</dbReference>
<sequence>MMTIILKMKVIVFIFFLFSGCDVYTKSIQNVTEVSNEFLQNRLDKMEASLSVLESTVKNISADKKDDAVMFFAIIKSRAFTLDKESTVVFDTIVLNEGSHYNNYDGVFVAPRNGIYMFSWTVSSANANRVITELVVDDEVITSTGEKGADSGNHMSASMTAMCKIKKDGHAWIRTTGYSGPHYFNSQNDYPRTSFLGLLVRAE</sequence>
<comment type="subcellular location">
    <subcellularLocation>
        <location evidence="1">Secreted</location>
    </subcellularLocation>
</comment>
<dbReference type="EMBL" id="UYJE01006980">
    <property type="protein sequence ID" value="VDI50684.1"/>
    <property type="molecule type" value="Genomic_DNA"/>
</dbReference>
<dbReference type="PANTHER" id="PTHR22923">
    <property type="entry name" value="CEREBELLIN-RELATED"/>
    <property type="match status" value="1"/>
</dbReference>
<keyword evidence="4" id="KW-0175">Coiled coil</keyword>
<feature type="signal peptide" evidence="5">
    <location>
        <begin position="1"/>
        <end position="27"/>
    </location>
</feature>
<dbReference type="PROSITE" id="PS51257">
    <property type="entry name" value="PROKAR_LIPOPROTEIN"/>
    <property type="match status" value="1"/>
</dbReference>
<comment type="caution">
    <text evidence="7">The sequence shown here is derived from an EMBL/GenBank/DDBJ whole genome shotgun (WGS) entry which is preliminary data.</text>
</comment>
<evidence type="ECO:0000256" key="2">
    <source>
        <dbReference type="ARBA" id="ARBA00022525"/>
    </source>
</evidence>
<dbReference type="GO" id="GO:0005576">
    <property type="term" value="C:extracellular region"/>
    <property type="evidence" value="ECO:0007669"/>
    <property type="project" value="UniProtKB-SubCell"/>
</dbReference>
<keyword evidence="2" id="KW-0964">Secreted</keyword>
<dbReference type="InterPro" id="IPR008983">
    <property type="entry name" value="Tumour_necrosis_fac-like_dom"/>
</dbReference>
<accession>A0A8B6FKG6</accession>
<evidence type="ECO:0000313" key="8">
    <source>
        <dbReference type="Proteomes" id="UP000596742"/>
    </source>
</evidence>
<keyword evidence="3 5" id="KW-0732">Signal</keyword>
<evidence type="ECO:0000256" key="3">
    <source>
        <dbReference type="ARBA" id="ARBA00022729"/>
    </source>
</evidence>
<organism evidence="7 8">
    <name type="scientific">Mytilus galloprovincialis</name>
    <name type="common">Mediterranean mussel</name>
    <dbReference type="NCBI Taxonomy" id="29158"/>
    <lineage>
        <taxon>Eukaryota</taxon>
        <taxon>Metazoa</taxon>
        <taxon>Spiralia</taxon>
        <taxon>Lophotrochozoa</taxon>
        <taxon>Mollusca</taxon>
        <taxon>Bivalvia</taxon>
        <taxon>Autobranchia</taxon>
        <taxon>Pteriomorphia</taxon>
        <taxon>Mytilida</taxon>
        <taxon>Mytiloidea</taxon>
        <taxon>Mytilidae</taxon>
        <taxon>Mytilinae</taxon>
        <taxon>Mytilus</taxon>
    </lineage>
</organism>
<reference evidence="7" key="1">
    <citation type="submission" date="2018-11" db="EMBL/GenBank/DDBJ databases">
        <authorList>
            <person name="Alioto T."/>
            <person name="Alioto T."/>
        </authorList>
    </citation>
    <scope>NUCLEOTIDE SEQUENCE</scope>
</reference>